<dbReference type="GO" id="GO:0016020">
    <property type="term" value="C:membrane"/>
    <property type="evidence" value="ECO:0007669"/>
    <property type="project" value="UniProtKB-SubCell"/>
</dbReference>
<dbReference type="OMA" id="HAGNLEN"/>
<reference evidence="7" key="1">
    <citation type="submission" date="2025-08" db="UniProtKB">
        <authorList>
            <consortium name="Ensembl"/>
        </authorList>
    </citation>
    <scope>IDENTIFICATION</scope>
</reference>
<dbReference type="PANTHER" id="PTHR44733:SF1">
    <property type="entry name" value="DNAJ HOMOLOG SUBFAMILY C MEMBER 22"/>
    <property type="match status" value="1"/>
</dbReference>
<keyword evidence="4 5" id="KW-0472">Membrane</keyword>
<evidence type="ECO:0000256" key="4">
    <source>
        <dbReference type="ARBA" id="ARBA00023136"/>
    </source>
</evidence>
<evidence type="ECO:0000313" key="7">
    <source>
        <dbReference type="Ensembl" id="ENSPMRP00000034001.1"/>
    </source>
</evidence>
<evidence type="ECO:0000256" key="1">
    <source>
        <dbReference type="ARBA" id="ARBA00004141"/>
    </source>
</evidence>
<proteinExistence type="predicted"/>
<protein>
    <recommendedName>
        <fullName evidence="6">TM2 domain-containing protein</fullName>
    </recommendedName>
</protein>
<evidence type="ECO:0000259" key="6">
    <source>
        <dbReference type="Pfam" id="PF05154"/>
    </source>
</evidence>
<dbReference type="Proteomes" id="UP000472272">
    <property type="component" value="Unplaced"/>
</dbReference>
<feature type="transmembrane region" description="Helical" evidence="5">
    <location>
        <begin position="76"/>
        <end position="95"/>
    </location>
</feature>
<accession>A0A670KB23</accession>
<keyword evidence="8" id="KW-1185">Reference proteome</keyword>
<reference evidence="7" key="2">
    <citation type="submission" date="2025-09" db="UniProtKB">
        <authorList>
            <consortium name="Ensembl"/>
        </authorList>
    </citation>
    <scope>IDENTIFICATION</scope>
</reference>
<evidence type="ECO:0000256" key="3">
    <source>
        <dbReference type="ARBA" id="ARBA00022989"/>
    </source>
</evidence>
<dbReference type="AlphaFoldDB" id="A0A670KB23"/>
<evidence type="ECO:0000313" key="8">
    <source>
        <dbReference type="Proteomes" id="UP000472272"/>
    </source>
</evidence>
<feature type="transmembrane region" description="Helical" evidence="5">
    <location>
        <begin position="6"/>
        <end position="25"/>
    </location>
</feature>
<keyword evidence="2 5" id="KW-0812">Transmembrane</keyword>
<dbReference type="Pfam" id="PF05154">
    <property type="entry name" value="TM2"/>
    <property type="match status" value="1"/>
</dbReference>
<evidence type="ECO:0000256" key="2">
    <source>
        <dbReference type="ARBA" id="ARBA00022692"/>
    </source>
</evidence>
<feature type="transmembrane region" description="Helical" evidence="5">
    <location>
        <begin position="142"/>
        <end position="160"/>
    </location>
</feature>
<feature type="transmembrane region" description="Helical" evidence="5">
    <location>
        <begin position="32"/>
        <end position="56"/>
    </location>
</feature>
<evidence type="ECO:0000256" key="5">
    <source>
        <dbReference type="SAM" id="Phobius"/>
    </source>
</evidence>
<dbReference type="InterPro" id="IPR007829">
    <property type="entry name" value="TM2"/>
</dbReference>
<keyword evidence="3 5" id="KW-1133">Transmembrane helix</keyword>
<name>A0A670KB23_PODMU</name>
<comment type="subcellular location">
    <subcellularLocation>
        <location evidence="1">Membrane</location>
        <topology evidence="1">Multi-pass membrane protein</topology>
    </subcellularLocation>
</comment>
<feature type="transmembrane region" description="Helical" evidence="5">
    <location>
        <begin position="180"/>
        <end position="199"/>
    </location>
</feature>
<feature type="domain" description="TM2" evidence="6">
    <location>
        <begin position="2"/>
        <end position="50"/>
    </location>
</feature>
<dbReference type="Ensembl" id="ENSPMRT00000036062.1">
    <property type="protein sequence ID" value="ENSPMRP00000034001.1"/>
    <property type="gene ID" value="ENSPMRG00000022061.1"/>
</dbReference>
<sequence>MAKRLLVAIALWALGGPAGLHHLYLGRDNHALLWMLTLGGFGMGWLWELWLLPGWVAQANRTLELPRDGPPPFSPVRFLGQASVGIYFGLVALMGLSALPGFYFLALPLAVGLGVHLVSAVGDQSSDLQATLKAAFITAPIFYGRSLAIFPITLTTSVTAQRHRCYKSSKRTREKLGARLYRLGLAYLAFTTPLAYSVFYNTAATASYVAGTIRSTLDWLSVFPSLSSALESVLLLPYHAWKMLGFSGGSFQEWEQVFAFVHSVQNERQRMALKSTPGTSVLHYLPQFGQTHAGNLENTIQPSRPLSSPSPCALHLSQHQCLLQGVFSSHEVAKVLESQLQDLSFQ</sequence>
<dbReference type="PANTHER" id="PTHR44733">
    <property type="entry name" value="DNAJ HOMOLOG SUBFAMILY C MEMBER 22"/>
    <property type="match status" value="1"/>
</dbReference>
<organism evidence="7 8">
    <name type="scientific">Podarcis muralis</name>
    <name type="common">Wall lizard</name>
    <name type="synonym">Lacerta muralis</name>
    <dbReference type="NCBI Taxonomy" id="64176"/>
    <lineage>
        <taxon>Eukaryota</taxon>
        <taxon>Metazoa</taxon>
        <taxon>Chordata</taxon>
        <taxon>Craniata</taxon>
        <taxon>Vertebrata</taxon>
        <taxon>Euteleostomi</taxon>
        <taxon>Lepidosauria</taxon>
        <taxon>Squamata</taxon>
        <taxon>Bifurcata</taxon>
        <taxon>Unidentata</taxon>
        <taxon>Episquamata</taxon>
        <taxon>Laterata</taxon>
        <taxon>Lacertibaenia</taxon>
        <taxon>Lacertidae</taxon>
        <taxon>Podarcis</taxon>
    </lineage>
</organism>
<dbReference type="GeneTree" id="ENSGT00390000012136"/>